<reference evidence="2 3" key="1">
    <citation type="submission" date="2021-02" db="EMBL/GenBank/DDBJ databases">
        <title>PHA producing bacteria isolated from coastal sediment in Guangdong, Shenzhen.</title>
        <authorList>
            <person name="Zheng W."/>
            <person name="Yu S."/>
            <person name="Huang Y."/>
        </authorList>
    </citation>
    <scope>NUCLEOTIDE SEQUENCE [LARGE SCALE GENOMIC DNA]</scope>
    <source>
        <strain evidence="2 3">TN21-5</strain>
    </source>
</reference>
<accession>A0ABS3BG17</accession>
<evidence type="ECO:0000256" key="1">
    <source>
        <dbReference type="SAM" id="MobiDB-lite"/>
    </source>
</evidence>
<dbReference type="EMBL" id="JAFKDB010000019">
    <property type="protein sequence ID" value="MBN7770779.1"/>
    <property type="molecule type" value="Genomic_DNA"/>
</dbReference>
<dbReference type="PROSITE" id="PS51257">
    <property type="entry name" value="PROKAR_LIPOPROTEIN"/>
    <property type="match status" value="1"/>
</dbReference>
<gene>
    <name evidence="2" type="ORF">JYP53_12815</name>
</gene>
<feature type="compositionally biased region" description="Low complexity" evidence="1">
    <location>
        <begin position="38"/>
        <end position="47"/>
    </location>
</feature>
<dbReference type="RefSeq" id="WP_206557817.1">
    <property type="nucleotide sequence ID" value="NZ_JAFKDB010000019.1"/>
</dbReference>
<dbReference type="InterPro" id="IPR025921">
    <property type="entry name" value="HmuY"/>
</dbReference>
<protein>
    <submittedName>
        <fullName evidence="2">HmuY family protein</fullName>
    </submittedName>
</protein>
<organism evidence="2 3">
    <name type="scientific">Marinobacter daepoensis</name>
    <dbReference type="NCBI Taxonomy" id="262077"/>
    <lineage>
        <taxon>Bacteria</taxon>
        <taxon>Pseudomonadati</taxon>
        <taxon>Pseudomonadota</taxon>
        <taxon>Gammaproteobacteria</taxon>
        <taxon>Pseudomonadales</taxon>
        <taxon>Marinobacteraceae</taxon>
        <taxon>Marinobacter</taxon>
    </lineage>
</organism>
<evidence type="ECO:0000313" key="3">
    <source>
        <dbReference type="Proteomes" id="UP000664344"/>
    </source>
</evidence>
<feature type="region of interest" description="Disordered" evidence="1">
    <location>
        <begin position="32"/>
        <end position="52"/>
    </location>
</feature>
<evidence type="ECO:0000313" key="2">
    <source>
        <dbReference type="EMBL" id="MBN7770779.1"/>
    </source>
</evidence>
<dbReference type="Pfam" id="PF14064">
    <property type="entry name" value="HmuY"/>
    <property type="match status" value="1"/>
</dbReference>
<comment type="caution">
    <text evidence="2">The sequence shown here is derived from an EMBL/GenBank/DDBJ whole genome shotgun (WGS) entry which is preliminary data.</text>
</comment>
<sequence length="386" mass="41414">MNLFDTRPPALVLTAMLLTACGGGSDKDIKTAGGDAGNNGDNTAGAGDQSGLQSKRLPAANETVYLNLKTGALVGENDEWHIAANRLRFTLNGGASGSGMVGGVLAVAQDDFYDADGEPRVSVFTNATVNSEEEHLREVFSAPESWQQDAFASAFGASSTWSEYDRATGVISEKADVGYLVRSAEGDSYARMRVVDFHFPTRAGSGIESFRFEFEVQAAGASQFSNTPVVFEAPADYDGMDVCFDFDSAMVVDCAASDAWDLLVGFSGRDWYLRSNSGESGAGRGGASAPMTWSELDQNAADPGVPRLYESDATGGVFSENTWYAYNLSEQHRIWPNFRTFLVKSDVGVADSATWALQITGYYDDNGNSGQPSVRWVPVELEQPQE</sequence>
<keyword evidence="3" id="KW-1185">Reference proteome</keyword>
<name>A0ABS3BG17_9GAMM</name>
<proteinExistence type="predicted"/>
<dbReference type="Proteomes" id="UP000664344">
    <property type="component" value="Unassembled WGS sequence"/>
</dbReference>
<dbReference type="CDD" id="cd12105">
    <property type="entry name" value="HmuY"/>
    <property type="match status" value="2"/>
</dbReference>